<dbReference type="SUPFAM" id="SSF53098">
    <property type="entry name" value="Ribonuclease H-like"/>
    <property type="match status" value="1"/>
</dbReference>
<dbReference type="InterPro" id="IPR025724">
    <property type="entry name" value="GAG-pre-integrase_dom"/>
</dbReference>
<feature type="domain" description="GAG-pre-integrase" evidence="2">
    <location>
        <begin position="97"/>
        <end position="165"/>
    </location>
</feature>
<reference evidence="4" key="1">
    <citation type="journal article" date="2012" name="Nat. Biotechnol.">
        <title>Draft genome sequence of pigeonpea (Cajanus cajan), an orphan legume crop of resource-poor farmers.</title>
        <authorList>
            <person name="Varshney R.K."/>
            <person name="Chen W."/>
            <person name="Li Y."/>
            <person name="Bharti A.K."/>
            <person name="Saxena R.K."/>
            <person name="Schlueter J.A."/>
            <person name="Donoghue M.T."/>
            <person name="Azam S."/>
            <person name="Fan G."/>
            <person name="Whaley A.M."/>
            <person name="Farmer A.D."/>
            <person name="Sheridan J."/>
            <person name="Iwata A."/>
            <person name="Tuteja R."/>
            <person name="Penmetsa R.V."/>
            <person name="Wu W."/>
            <person name="Upadhyaya H.D."/>
            <person name="Yang S.P."/>
            <person name="Shah T."/>
            <person name="Saxena K.B."/>
            <person name="Michael T."/>
            <person name="McCombie W.R."/>
            <person name="Yang B."/>
            <person name="Zhang G."/>
            <person name="Yang H."/>
            <person name="Wang J."/>
            <person name="Spillane C."/>
            <person name="Cook D.R."/>
            <person name="May G.D."/>
            <person name="Xu X."/>
            <person name="Jackson S.A."/>
        </authorList>
    </citation>
    <scope>NUCLEOTIDE SEQUENCE [LARGE SCALE GENOMIC DNA]</scope>
</reference>
<sequence>MCPIRSWFLTYEKKSGGDVFMGNDMACKTIGIRTIQIKMHDGVIRTLTEVRHVPDLKKNLISVGVLDTKGFKCNVEGEAMEISKGSIVVIRGINKGNLYMLQGSTNSISESISVTDKHTPDLTHLWYMLLGHMSERGMMVLSKQQLLGDHIIKELKFCEHCVFGKYHRIKFPKAQHTTKSTLDYVHSDYWGPSRVPSLGGGRYFLSIIDDYSRMTWIFIMKHKNQAFKYFKE</sequence>
<dbReference type="InterPro" id="IPR012337">
    <property type="entry name" value="RNaseH-like_sf"/>
</dbReference>
<organism evidence="4 5">
    <name type="scientific">Cajanus cajan</name>
    <name type="common">Pigeon pea</name>
    <name type="synonym">Cajanus indicus</name>
    <dbReference type="NCBI Taxonomy" id="3821"/>
    <lineage>
        <taxon>Eukaryota</taxon>
        <taxon>Viridiplantae</taxon>
        <taxon>Streptophyta</taxon>
        <taxon>Embryophyta</taxon>
        <taxon>Tracheophyta</taxon>
        <taxon>Spermatophyta</taxon>
        <taxon>Magnoliopsida</taxon>
        <taxon>eudicotyledons</taxon>
        <taxon>Gunneridae</taxon>
        <taxon>Pentapetalae</taxon>
        <taxon>rosids</taxon>
        <taxon>fabids</taxon>
        <taxon>Fabales</taxon>
        <taxon>Fabaceae</taxon>
        <taxon>Papilionoideae</taxon>
        <taxon>50 kb inversion clade</taxon>
        <taxon>NPAAA clade</taxon>
        <taxon>indigoferoid/millettioid clade</taxon>
        <taxon>Phaseoleae</taxon>
        <taxon>Cajanus</taxon>
    </lineage>
</organism>
<dbReference type="GO" id="GO:0008233">
    <property type="term" value="F:peptidase activity"/>
    <property type="evidence" value="ECO:0007669"/>
    <property type="project" value="UniProtKB-KW"/>
</dbReference>
<dbReference type="PANTHER" id="PTHR42648">
    <property type="entry name" value="TRANSPOSASE, PUTATIVE-RELATED"/>
    <property type="match status" value="1"/>
</dbReference>
<accession>A0A151R7V3</accession>
<name>A0A151R7V3_CAJCA</name>
<evidence type="ECO:0000313" key="5">
    <source>
        <dbReference type="Proteomes" id="UP000075243"/>
    </source>
</evidence>
<evidence type="ECO:0000256" key="1">
    <source>
        <dbReference type="ARBA" id="ARBA00022670"/>
    </source>
</evidence>
<dbReference type="AlphaFoldDB" id="A0A151R7V3"/>
<keyword evidence="1" id="KW-0378">Hydrolase</keyword>
<dbReference type="Pfam" id="PF22936">
    <property type="entry name" value="Pol_BBD"/>
    <property type="match status" value="1"/>
</dbReference>
<dbReference type="EMBL" id="KQ483972">
    <property type="protein sequence ID" value="KYP38714.1"/>
    <property type="molecule type" value="Genomic_DNA"/>
</dbReference>
<evidence type="ECO:0000259" key="2">
    <source>
        <dbReference type="Pfam" id="PF13976"/>
    </source>
</evidence>
<dbReference type="InterPro" id="IPR054722">
    <property type="entry name" value="PolX-like_BBD"/>
</dbReference>
<dbReference type="InterPro" id="IPR036397">
    <property type="entry name" value="RNaseH_sf"/>
</dbReference>
<keyword evidence="5" id="KW-1185">Reference proteome</keyword>
<dbReference type="GO" id="GO:0006508">
    <property type="term" value="P:proteolysis"/>
    <property type="evidence" value="ECO:0007669"/>
    <property type="project" value="UniProtKB-KW"/>
</dbReference>
<dbReference type="Pfam" id="PF13976">
    <property type="entry name" value="gag_pre-integrs"/>
    <property type="match status" value="1"/>
</dbReference>
<keyword evidence="1" id="KW-0645">Protease</keyword>
<protein>
    <submittedName>
        <fullName evidence="4">Retrovirus-related Pol polyprotein from transposon TNT 1-94</fullName>
    </submittedName>
</protein>
<feature type="domain" description="Retrovirus-related Pol polyprotein from transposon TNT 1-94-like beta-barrel" evidence="3">
    <location>
        <begin position="1"/>
        <end position="71"/>
    </location>
</feature>
<dbReference type="Gramene" id="C.cajan_36271.t">
    <property type="protein sequence ID" value="C.cajan_36271.t.cds1"/>
    <property type="gene ID" value="C.cajan_36271"/>
</dbReference>
<dbReference type="GO" id="GO:0003676">
    <property type="term" value="F:nucleic acid binding"/>
    <property type="evidence" value="ECO:0007669"/>
    <property type="project" value="InterPro"/>
</dbReference>
<dbReference type="PANTHER" id="PTHR42648:SF28">
    <property type="entry name" value="TRANSPOSON-ENCODED PROTEIN WITH RIBONUCLEASE H-LIKE AND RETROVIRUS ZINC FINGER-LIKE DOMAINS"/>
    <property type="match status" value="1"/>
</dbReference>
<dbReference type="Proteomes" id="UP000075243">
    <property type="component" value="Unassembled WGS sequence"/>
</dbReference>
<dbReference type="Gene3D" id="3.30.420.10">
    <property type="entry name" value="Ribonuclease H-like superfamily/Ribonuclease H"/>
    <property type="match status" value="1"/>
</dbReference>
<dbReference type="InterPro" id="IPR039537">
    <property type="entry name" value="Retrotran_Ty1/copia-like"/>
</dbReference>
<gene>
    <name evidence="4" type="ORF">KK1_040015</name>
</gene>
<evidence type="ECO:0000259" key="3">
    <source>
        <dbReference type="Pfam" id="PF22936"/>
    </source>
</evidence>
<evidence type="ECO:0000313" key="4">
    <source>
        <dbReference type="EMBL" id="KYP38714.1"/>
    </source>
</evidence>
<proteinExistence type="predicted"/>